<evidence type="ECO:0000259" key="7">
    <source>
        <dbReference type="PROSITE" id="PS51296"/>
    </source>
</evidence>
<dbReference type="Pfam" id="PF00848">
    <property type="entry name" value="Ring_hydroxyl_A"/>
    <property type="match status" value="1"/>
</dbReference>
<evidence type="ECO:0000256" key="4">
    <source>
        <dbReference type="ARBA" id="ARBA00023002"/>
    </source>
</evidence>
<dbReference type="InterPro" id="IPR015879">
    <property type="entry name" value="Ring_hydroxy_dOase_asu_C_dom"/>
</dbReference>
<protein>
    <submittedName>
        <fullName evidence="8">Rieske 2Fe-2S domain-containing protein</fullName>
    </submittedName>
</protein>
<dbReference type="SUPFAM" id="SSF50022">
    <property type="entry name" value="ISP domain"/>
    <property type="match status" value="1"/>
</dbReference>
<dbReference type="PANTHER" id="PTHR43756:SF1">
    <property type="entry name" value="3-PHENYLPROPIONATE_CINNAMIC ACID DIOXYGENASE SUBUNIT ALPHA"/>
    <property type="match status" value="1"/>
</dbReference>
<dbReference type="Pfam" id="PF00355">
    <property type="entry name" value="Rieske"/>
    <property type="match status" value="1"/>
</dbReference>
<feature type="domain" description="Rieske" evidence="7">
    <location>
        <begin position="45"/>
        <end position="158"/>
    </location>
</feature>
<dbReference type="EMBL" id="BAAAEN010000045">
    <property type="protein sequence ID" value="GAA0533445.1"/>
    <property type="molecule type" value="Genomic_DNA"/>
</dbReference>
<gene>
    <name evidence="8" type="ORF">GCM10009097_58340</name>
</gene>
<comment type="similarity">
    <text evidence="1">Belongs to the bacterial ring-hydroxylating dioxygenase alpha subunit family.</text>
</comment>
<dbReference type="PANTHER" id="PTHR43756">
    <property type="entry name" value="CHOLINE MONOOXYGENASE, CHLOROPLASTIC"/>
    <property type="match status" value="1"/>
</dbReference>
<dbReference type="Gene3D" id="3.90.380.10">
    <property type="entry name" value="Naphthalene 1,2-dioxygenase Alpha Subunit, Chain A, domain 1"/>
    <property type="match status" value="1"/>
</dbReference>
<evidence type="ECO:0000256" key="3">
    <source>
        <dbReference type="ARBA" id="ARBA00022723"/>
    </source>
</evidence>
<keyword evidence="5" id="KW-0408">Iron</keyword>
<keyword evidence="2" id="KW-0001">2Fe-2S</keyword>
<evidence type="ECO:0000256" key="5">
    <source>
        <dbReference type="ARBA" id="ARBA00023004"/>
    </source>
</evidence>
<evidence type="ECO:0000256" key="1">
    <source>
        <dbReference type="ARBA" id="ARBA00008751"/>
    </source>
</evidence>
<keyword evidence="6" id="KW-0411">Iron-sulfur</keyword>
<proteinExistence type="inferred from homology"/>
<evidence type="ECO:0000313" key="9">
    <source>
        <dbReference type="Proteomes" id="UP001501706"/>
    </source>
</evidence>
<keyword evidence="4" id="KW-0560">Oxidoreductase</keyword>
<accession>A0ABN1D3Q5</accession>
<dbReference type="Gene3D" id="2.102.10.10">
    <property type="entry name" value="Rieske [2Fe-2S] iron-sulphur domain"/>
    <property type="match status" value="1"/>
</dbReference>
<keyword evidence="3" id="KW-0479">Metal-binding</keyword>
<dbReference type="PRINTS" id="PR00090">
    <property type="entry name" value="RNGDIOXGNASE"/>
</dbReference>
<comment type="caution">
    <text evidence="8">The sequence shown here is derived from an EMBL/GenBank/DDBJ whole genome shotgun (WGS) entry which is preliminary data.</text>
</comment>
<dbReference type="PROSITE" id="PS51296">
    <property type="entry name" value="RIESKE"/>
    <property type="match status" value="1"/>
</dbReference>
<organism evidence="8 9">
    <name type="scientific">Pigmentiphaga daeguensis</name>
    <dbReference type="NCBI Taxonomy" id="414049"/>
    <lineage>
        <taxon>Bacteria</taxon>
        <taxon>Pseudomonadati</taxon>
        <taxon>Pseudomonadota</taxon>
        <taxon>Betaproteobacteria</taxon>
        <taxon>Burkholderiales</taxon>
        <taxon>Alcaligenaceae</taxon>
        <taxon>Pigmentiphaga</taxon>
    </lineage>
</organism>
<evidence type="ECO:0000313" key="8">
    <source>
        <dbReference type="EMBL" id="GAA0533445.1"/>
    </source>
</evidence>
<keyword evidence="9" id="KW-1185">Reference proteome</keyword>
<evidence type="ECO:0000256" key="6">
    <source>
        <dbReference type="ARBA" id="ARBA00023014"/>
    </source>
</evidence>
<sequence length="436" mass="48400">MNHSVPYRQAPAADQLFDGDRVHRDVYLDPQVFDLECERLFARGWVYVGHASQVPNPGDFITTWIARLPVIMIRQPDGQIQVLPNRCAHKGAMIVSQPSGNAGKLLRCPYHAWTYRLDGSTLGIPLRAGYEGSRLLQTEAAQGLERLASETYRGFVFARAAPEGLPFREYFGDMLSVLDNLADRSPQGELRIAGGSLRSVIACNWKMYIENVVDAVHPISTHESAWQTARDAAQGWPDETPLPTELAQLLPFGSGHDFYRDAGARVHAHGHCILGIRGSIHSGYAPVPGYEESLQAALGEARTKAVLAFTPQNSVLFPTLALKSSPQTLRIVRPLDVGRTLVEIFALEPVGAPPELLRRTLTYNRLVFSPASIVAHDDIHVFETMQRALVHRGNPWVSLHREHHGEERELPAEASGNSELPMRNFYRAWSALMATD</sequence>
<dbReference type="Proteomes" id="UP001501706">
    <property type="component" value="Unassembled WGS sequence"/>
</dbReference>
<name>A0ABN1D3Q5_9BURK</name>
<dbReference type="InterPro" id="IPR001663">
    <property type="entry name" value="Rng_hydr_dOase-A"/>
</dbReference>
<reference evidence="8 9" key="1">
    <citation type="journal article" date="2019" name="Int. J. Syst. Evol. Microbiol.">
        <title>The Global Catalogue of Microorganisms (GCM) 10K type strain sequencing project: providing services to taxonomists for standard genome sequencing and annotation.</title>
        <authorList>
            <consortium name="The Broad Institute Genomics Platform"/>
            <consortium name="The Broad Institute Genome Sequencing Center for Infectious Disease"/>
            <person name="Wu L."/>
            <person name="Ma J."/>
        </authorList>
    </citation>
    <scope>NUCLEOTIDE SEQUENCE [LARGE SCALE GENOMIC DNA]</scope>
    <source>
        <strain evidence="8 9">JCM 14330</strain>
    </source>
</reference>
<evidence type="ECO:0000256" key="2">
    <source>
        <dbReference type="ARBA" id="ARBA00022714"/>
    </source>
</evidence>
<dbReference type="InterPro" id="IPR036922">
    <property type="entry name" value="Rieske_2Fe-2S_sf"/>
</dbReference>
<dbReference type="InterPro" id="IPR017941">
    <property type="entry name" value="Rieske_2Fe-2S"/>
</dbReference>
<dbReference type="RefSeq" id="WP_338616856.1">
    <property type="nucleotide sequence ID" value="NZ_BAAAEN010000045.1"/>
</dbReference>
<dbReference type="SUPFAM" id="SSF55961">
    <property type="entry name" value="Bet v1-like"/>
    <property type="match status" value="1"/>
</dbReference>